<dbReference type="GO" id="GO:0006869">
    <property type="term" value="P:lipid transport"/>
    <property type="evidence" value="ECO:0007669"/>
    <property type="project" value="InterPro"/>
</dbReference>
<feature type="signal peptide" evidence="3">
    <location>
        <begin position="1"/>
        <end position="25"/>
    </location>
</feature>
<accession>A0A087GTR6</accession>
<dbReference type="OMA" id="PTTECCD"/>
<dbReference type="SMART" id="SM00499">
    <property type="entry name" value="AAI"/>
    <property type="match status" value="1"/>
</dbReference>
<dbReference type="Pfam" id="PF00234">
    <property type="entry name" value="Tryp_alpha_amyl"/>
    <property type="match status" value="1"/>
</dbReference>
<keyword evidence="1" id="KW-0813">Transport</keyword>
<dbReference type="InterPro" id="IPR036312">
    <property type="entry name" value="Bifun_inhib/LTP/seed_sf"/>
</dbReference>
<feature type="domain" description="Bifunctional inhibitor/plant lipid transfer protein/seed storage helical" evidence="4">
    <location>
        <begin position="40"/>
        <end position="105"/>
    </location>
</feature>
<evidence type="ECO:0000259" key="4">
    <source>
        <dbReference type="SMART" id="SM00499"/>
    </source>
</evidence>
<keyword evidence="3" id="KW-0732">Signal</keyword>
<evidence type="ECO:0000313" key="6">
    <source>
        <dbReference type="Proteomes" id="UP000029120"/>
    </source>
</evidence>
<evidence type="ECO:0000256" key="1">
    <source>
        <dbReference type="ARBA" id="ARBA00022448"/>
    </source>
</evidence>
<dbReference type="GO" id="GO:0008289">
    <property type="term" value="F:lipid binding"/>
    <property type="evidence" value="ECO:0007669"/>
    <property type="project" value="UniProtKB-KW"/>
</dbReference>
<dbReference type="InterPro" id="IPR016140">
    <property type="entry name" value="Bifunc_inhib/LTP/seed_store"/>
</dbReference>
<reference evidence="6" key="1">
    <citation type="journal article" date="2015" name="Nat. Plants">
        <title>Genome expansion of Arabis alpina linked with retrotransposition and reduced symmetric DNA methylation.</title>
        <authorList>
            <person name="Willing E.M."/>
            <person name="Rawat V."/>
            <person name="Mandakova T."/>
            <person name="Maumus F."/>
            <person name="James G.V."/>
            <person name="Nordstroem K.J."/>
            <person name="Becker C."/>
            <person name="Warthmann N."/>
            <person name="Chica C."/>
            <person name="Szarzynska B."/>
            <person name="Zytnicki M."/>
            <person name="Albani M.C."/>
            <person name="Kiefer C."/>
            <person name="Bergonzi S."/>
            <person name="Castaings L."/>
            <person name="Mateos J.L."/>
            <person name="Berns M.C."/>
            <person name="Bujdoso N."/>
            <person name="Piofczyk T."/>
            <person name="de Lorenzo L."/>
            <person name="Barrero-Sicilia C."/>
            <person name="Mateos I."/>
            <person name="Piednoel M."/>
            <person name="Hagmann J."/>
            <person name="Chen-Min-Tao R."/>
            <person name="Iglesias-Fernandez R."/>
            <person name="Schuster S.C."/>
            <person name="Alonso-Blanco C."/>
            <person name="Roudier F."/>
            <person name="Carbonero P."/>
            <person name="Paz-Ares J."/>
            <person name="Davis S.J."/>
            <person name="Pecinka A."/>
            <person name="Quesneville H."/>
            <person name="Colot V."/>
            <person name="Lysak M.A."/>
            <person name="Weigel D."/>
            <person name="Coupland G."/>
            <person name="Schneeberger K."/>
        </authorList>
    </citation>
    <scope>NUCLEOTIDE SEQUENCE [LARGE SCALE GENOMIC DNA]</scope>
    <source>
        <strain evidence="6">cv. Pajares</strain>
    </source>
</reference>
<evidence type="ECO:0000256" key="2">
    <source>
        <dbReference type="ARBA" id="ARBA00023121"/>
    </source>
</evidence>
<evidence type="ECO:0000256" key="3">
    <source>
        <dbReference type="SAM" id="SignalP"/>
    </source>
</evidence>
<organism evidence="5 6">
    <name type="scientific">Arabis alpina</name>
    <name type="common">Alpine rock-cress</name>
    <dbReference type="NCBI Taxonomy" id="50452"/>
    <lineage>
        <taxon>Eukaryota</taxon>
        <taxon>Viridiplantae</taxon>
        <taxon>Streptophyta</taxon>
        <taxon>Embryophyta</taxon>
        <taxon>Tracheophyta</taxon>
        <taxon>Spermatophyta</taxon>
        <taxon>Magnoliopsida</taxon>
        <taxon>eudicotyledons</taxon>
        <taxon>Gunneridae</taxon>
        <taxon>Pentapetalae</taxon>
        <taxon>rosids</taxon>
        <taxon>malvids</taxon>
        <taxon>Brassicales</taxon>
        <taxon>Brassicaceae</taxon>
        <taxon>Arabideae</taxon>
        <taxon>Arabis</taxon>
    </lineage>
</organism>
<dbReference type="AlphaFoldDB" id="A0A087GTR6"/>
<sequence length="105" mass="11344">MKKFTTSVFIALVIVVMSSPVPIRATVLGEASGGEMAQQCNPLELFPCYTAVTTGVPPTTDCCAKLNEQKPCLCGYIQNPVFMVYVTSPNARKTLEACNVMYPTC</sequence>
<feature type="chain" id="PRO_5001822517" description="Bifunctional inhibitor/plant lipid transfer protein/seed storage helical domain-containing protein" evidence="3">
    <location>
        <begin position="26"/>
        <end position="105"/>
    </location>
</feature>
<dbReference type="EMBL" id="CM002874">
    <property type="protein sequence ID" value="KFK33268.1"/>
    <property type="molecule type" value="Genomic_DNA"/>
</dbReference>
<dbReference type="SUPFAM" id="SSF47699">
    <property type="entry name" value="Bifunctional inhibitor/lipid-transfer protein/seed storage 2S albumin"/>
    <property type="match status" value="1"/>
</dbReference>
<dbReference type="InterPro" id="IPR033872">
    <property type="entry name" value="nsLTP2"/>
</dbReference>
<dbReference type="Proteomes" id="UP000029120">
    <property type="component" value="Chromosome 6"/>
</dbReference>
<dbReference type="Gramene" id="KFK33268">
    <property type="protein sequence ID" value="KFK33268"/>
    <property type="gene ID" value="AALP_AA6G352500"/>
</dbReference>
<dbReference type="PANTHER" id="PTHR33214:SF82">
    <property type="entry name" value="BIFUNCTIONAL INHIBITOR_LIPID-TRANSFER PROTEIN_SEED STORAGE 2S ALBUMIN SUPERFAMILY PROTEIN"/>
    <property type="match status" value="1"/>
</dbReference>
<dbReference type="CDD" id="cd01959">
    <property type="entry name" value="nsLTP2"/>
    <property type="match status" value="1"/>
</dbReference>
<keyword evidence="6" id="KW-1185">Reference proteome</keyword>
<gene>
    <name evidence="5" type="ordered locus">AALP_Aa6g352500</name>
</gene>
<name>A0A087GTR6_ARAAL</name>
<dbReference type="OrthoDB" id="665742at2759"/>
<proteinExistence type="predicted"/>
<dbReference type="Gene3D" id="1.10.110.10">
    <property type="entry name" value="Plant lipid-transfer and hydrophobic proteins"/>
    <property type="match status" value="1"/>
</dbReference>
<dbReference type="PANTHER" id="PTHR33214">
    <property type="entry name" value="BIFUNCTIONAL INHIBITOR/LIPID-TRANSFER PROTEIN/SEED STORAGE 2S ALBUMIN SUPERFAMILY PROTEIN"/>
    <property type="match status" value="1"/>
</dbReference>
<keyword evidence="2" id="KW-0446">Lipid-binding</keyword>
<evidence type="ECO:0000313" key="5">
    <source>
        <dbReference type="EMBL" id="KFK33268.1"/>
    </source>
</evidence>
<protein>
    <recommendedName>
        <fullName evidence="4">Bifunctional inhibitor/plant lipid transfer protein/seed storage helical domain-containing protein</fullName>
    </recommendedName>
</protein>